<dbReference type="GO" id="GO:0097268">
    <property type="term" value="C:cytoophidium"/>
    <property type="evidence" value="ECO:0007669"/>
    <property type="project" value="UniProtKB-ARBA"/>
</dbReference>
<name>A0A101GQI8_9EURY</name>
<dbReference type="Pfam" id="PF00117">
    <property type="entry name" value="GATase"/>
    <property type="match status" value="1"/>
</dbReference>
<feature type="domain" description="Glutamine amidotransferase" evidence="12">
    <location>
        <begin position="346"/>
        <end position="559"/>
    </location>
</feature>
<accession>A0A101GQI8</accession>
<evidence type="ECO:0000256" key="7">
    <source>
        <dbReference type="ARBA" id="ARBA00022842"/>
    </source>
</evidence>
<keyword evidence="5 11" id="KW-0547">Nucleotide-binding</keyword>
<feature type="binding site" evidence="11">
    <location>
        <position position="113"/>
    </location>
    <ligand>
        <name>Mg(2+)</name>
        <dbReference type="ChEBI" id="CHEBI:18420"/>
    </ligand>
</feature>
<keyword evidence="3 11" id="KW-0436">Ligase</keyword>
<dbReference type="PANTHER" id="PTHR11550:SF0">
    <property type="entry name" value="CTP SYNTHASE-RELATED"/>
    <property type="match status" value="1"/>
</dbReference>
<dbReference type="PATRIC" id="fig|2198.4.peg.876"/>
<evidence type="ECO:0000256" key="6">
    <source>
        <dbReference type="ARBA" id="ARBA00022840"/>
    </source>
</evidence>
<feature type="binding site" evidence="11">
    <location>
        <begin position="234"/>
        <end position="239"/>
    </location>
    <ligand>
        <name>UTP</name>
        <dbReference type="ChEBI" id="CHEBI:46398"/>
    </ligand>
</feature>
<comment type="subunit">
    <text evidence="11">Homotetramer.</text>
</comment>
<dbReference type="CDD" id="cd03113">
    <property type="entry name" value="CTPS_N"/>
    <property type="match status" value="1"/>
</dbReference>
<dbReference type="GO" id="GO:0005524">
    <property type="term" value="F:ATP binding"/>
    <property type="evidence" value="ECO:0007669"/>
    <property type="project" value="UniProtKB-KW"/>
</dbReference>
<dbReference type="Proteomes" id="UP000054323">
    <property type="component" value="Unassembled WGS sequence"/>
</dbReference>
<dbReference type="InterPro" id="IPR004468">
    <property type="entry name" value="CTP_synthase"/>
</dbReference>
<evidence type="ECO:0000256" key="8">
    <source>
        <dbReference type="ARBA" id="ARBA00022962"/>
    </source>
</evidence>
<dbReference type="EMBL" id="LGGD01000055">
    <property type="protein sequence ID" value="KUK62732.1"/>
    <property type="molecule type" value="Genomic_DNA"/>
</dbReference>
<evidence type="ECO:0000259" key="13">
    <source>
        <dbReference type="Pfam" id="PF06418"/>
    </source>
</evidence>
<feature type="domain" description="CTP synthase N-terminal" evidence="13">
    <location>
        <begin position="45"/>
        <end position="313"/>
    </location>
</feature>
<dbReference type="CDD" id="cd01746">
    <property type="entry name" value="GATase1_CTP_Synthase"/>
    <property type="match status" value="1"/>
</dbReference>
<evidence type="ECO:0000256" key="3">
    <source>
        <dbReference type="ARBA" id="ARBA00022598"/>
    </source>
</evidence>
<comment type="similarity">
    <text evidence="2 11">Belongs to the CTP synthase family.</text>
</comment>
<comment type="catalytic activity">
    <reaction evidence="11">
        <text>L-glutamine + H2O = L-glutamate + NH4(+)</text>
        <dbReference type="Rhea" id="RHEA:15889"/>
        <dbReference type="ChEBI" id="CHEBI:15377"/>
        <dbReference type="ChEBI" id="CHEBI:28938"/>
        <dbReference type="ChEBI" id="CHEBI:29985"/>
        <dbReference type="ChEBI" id="CHEBI:58359"/>
    </reaction>
</comment>
<dbReference type="InterPro" id="IPR017456">
    <property type="entry name" value="CTP_synthase_N"/>
</dbReference>
<evidence type="ECO:0000256" key="11">
    <source>
        <dbReference type="HAMAP-Rule" id="MF_01227"/>
    </source>
</evidence>
<evidence type="ECO:0000256" key="2">
    <source>
        <dbReference type="ARBA" id="ARBA00007533"/>
    </source>
</evidence>
<dbReference type="InterPro" id="IPR027417">
    <property type="entry name" value="P-loop_NTPase"/>
</dbReference>
<dbReference type="GO" id="GO:0044210">
    <property type="term" value="P:'de novo' CTP biosynthetic process"/>
    <property type="evidence" value="ECO:0007669"/>
    <property type="project" value="UniProtKB-UniRule"/>
</dbReference>
<feature type="binding site" evidence="11">
    <location>
        <begin position="56"/>
        <end position="61"/>
    </location>
    <ligand>
        <name>ATP</name>
        <dbReference type="ChEBI" id="CHEBI:30616"/>
    </ligand>
</feature>
<keyword evidence="6 11" id="KW-0067">ATP-binding</keyword>
<feature type="binding site" evidence="11">
    <location>
        <position position="55"/>
    </location>
    <ligand>
        <name>UTP</name>
        <dbReference type="ChEBI" id="CHEBI:46398"/>
    </ligand>
</feature>
<comment type="activity regulation">
    <text evidence="11">Allosterically activated by GTP, when glutamine is the substrate; GTP has no effect on the reaction when ammonia is the substrate. The allosteric effector GTP functions by stabilizing the protein conformation that binds the tetrahedral intermediate(s) formed during glutamine hydrolysis. Inhibited by the product CTP, via allosteric rather than competitive inhibition.</text>
</comment>
<comment type="pathway">
    <text evidence="1 11">Pyrimidine metabolism; CTP biosynthesis via de novo pathway; CTP from UDP: step 2/2.</text>
</comment>
<organism evidence="14 15">
    <name type="scientific">Methanoculleus marisnigri</name>
    <dbReference type="NCBI Taxonomy" id="2198"/>
    <lineage>
        <taxon>Archaea</taxon>
        <taxon>Methanobacteriati</taxon>
        <taxon>Methanobacteriota</taxon>
        <taxon>Stenosarchaea group</taxon>
        <taxon>Methanomicrobia</taxon>
        <taxon>Methanomicrobiales</taxon>
        <taxon>Methanomicrobiaceae</taxon>
        <taxon>Methanoculleus</taxon>
    </lineage>
</organism>
<dbReference type="InterPro" id="IPR033828">
    <property type="entry name" value="GATase1_CTP_Synthase"/>
</dbReference>
<dbReference type="InterPro" id="IPR029062">
    <property type="entry name" value="Class_I_gatase-like"/>
</dbReference>
<dbReference type="Gene3D" id="3.40.50.880">
    <property type="match status" value="1"/>
</dbReference>
<dbReference type="SUPFAM" id="SSF52317">
    <property type="entry name" value="Class I glutamine amidotransferase-like"/>
    <property type="match status" value="1"/>
</dbReference>
<keyword evidence="8 11" id="KW-0315">Glutamine amidotransferase</keyword>
<evidence type="ECO:0000313" key="14">
    <source>
        <dbReference type="EMBL" id="KUK62732.1"/>
    </source>
</evidence>
<feature type="binding site" evidence="11">
    <location>
        <begin position="195"/>
        <end position="197"/>
    </location>
    <ligand>
        <name>CTP</name>
        <dbReference type="ChEBI" id="CHEBI:37563"/>
        <note>allosteric inhibitor</note>
    </ligand>
</feature>
<dbReference type="Gene3D" id="3.40.50.300">
    <property type="entry name" value="P-loop containing nucleotide triphosphate hydrolases"/>
    <property type="match status" value="1"/>
</dbReference>
<evidence type="ECO:0000256" key="9">
    <source>
        <dbReference type="ARBA" id="ARBA00022975"/>
    </source>
</evidence>
<feature type="binding site" evidence="11">
    <location>
        <position position="270"/>
    </location>
    <ligand>
        <name>UTP</name>
        <dbReference type="ChEBI" id="CHEBI:46398"/>
    </ligand>
</feature>
<dbReference type="GO" id="GO:0046872">
    <property type="term" value="F:metal ion binding"/>
    <property type="evidence" value="ECO:0007669"/>
    <property type="project" value="UniProtKB-KW"/>
</dbReference>
<keyword evidence="7 11" id="KW-0460">Magnesium</keyword>
<comment type="function">
    <text evidence="11">Catalyzes the ATP-dependent amination of UTP to CTP with either L-glutamine or ammonia as the source of nitrogen. Regulates intracellular CTP levels through interactions with the four ribonucleotide triphosphates.</text>
</comment>
<feature type="binding site" evidence="11">
    <location>
        <position position="270"/>
    </location>
    <ligand>
        <name>CTP</name>
        <dbReference type="ChEBI" id="CHEBI:37563"/>
        <note>allosteric inhibitor</note>
    </ligand>
</feature>
<dbReference type="GO" id="GO:0042802">
    <property type="term" value="F:identical protein binding"/>
    <property type="evidence" value="ECO:0007669"/>
    <property type="project" value="TreeGrafter"/>
</dbReference>
<dbReference type="NCBIfam" id="TIGR00337">
    <property type="entry name" value="PyrG"/>
    <property type="match status" value="1"/>
</dbReference>
<evidence type="ECO:0000256" key="4">
    <source>
        <dbReference type="ARBA" id="ARBA00022723"/>
    </source>
</evidence>
<keyword evidence="4 11" id="KW-0479">Metal-binding</keyword>
<feature type="binding site" evidence="11">
    <location>
        <begin position="286"/>
        <end position="288"/>
    </location>
    <ligand>
        <name>ATP</name>
        <dbReference type="ChEBI" id="CHEBI:30616"/>
    </ligand>
</feature>
<dbReference type="PANTHER" id="PTHR11550">
    <property type="entry name" value="CTP SYNTHASE"/>
    <property type="match status" value="1"/>
</dbReference>
<feature type="active site" evidence="11">
    <location>
        <position position="541"/>
    </location>
</feature>
<dbReference type="FunFam" id="3.40.50.300:FF:000009">
    <property type="entry name" value="CTP synthase"/>
    <property type="match status" value="1"/>
</dbReference>
<dbReference type="GO" id="GO:0004359">
    <property type="term" value="F:glutaminase activity"/>
    <property type="evidence" value="ECO:0007669"/>
    <property type="project" value="RHEA"/>
</dbReference>
<feature type="binding site" evidence="11">
    <location>
        <position position="498"/>
    </location>
    <ligand>
        <name>L-glutamine</name>
        <dbReference type="ChEBI" id="CHEBI:58359"/>
    </ligand>
</feature>
<feature type="binding site" evidence="11">
    <location>
        <begin position="420"/>
        <end position="423"/>
    </location>
    <ligand>
        <name>L-glutamine</name>
        <dbReference type="ChEBI" id="CHEBI:58359"/>
    </ligand>
</feature>
<feature type="binding site" evidence="11">
    <location>
        <position position="443"/>
    </location>
    <ligand>
        <name>L-glutamine</name>
        <dbReference type="ChEBI" id="CHEBI:58359"/>
    </ligand>
</feature>
<keyword evidence="9 11" id="KW-0665">Pyrimidine biosynthesis</keyword>
<evidence type="ECO:0000256" key="1">
    <source>
        <dbReference type="ARBA" id="ARBA00005171"/>
    </source>
</evidence>
<dbReference type="AlphaFoldDB" id="A0A101GQI8"/>
<dbReference type="HAMAP" id="MF_01227">
    <property type="entry name" value="PyrG"/>
    <property type="match status" value="1"/>
</dbReference>
<evidence type="ECO:0000259" key="12">
    <source>
        <dbReference type="Pfam" id="PF00117"/>
    </source>
</evidence>
<dbReference type="UniPathway" id="UPA00159">
    <property type="reaction ID" value="UER00277"/>
</dbReference>
<comment type="caution">
    <text evidence="14">The sequence shown here is derived from an EMBL/GenBank/DDBJ whole genome shotgun (WGS) entry which is preliminary data.</text>
</comment>
<feature type="active site" description="Nucleophile; for glutamine hydrolysis" evidence="11">
    <location>
        <position position="419"/>
    </location>
</feature>
<reference evidence="15" key="1">
    <citation type="journal article" date="2015" name="MBio">
        <title>Genome-Resolved Metagenomic Analysis Reveals Roles for Candidate Phyla and Other Microbial Community Members in Biogeochemical Transformations in Oil Reservoirs.</title>
        <authorList>
            <person name="Hu P."/>
            <person name="Tom L."/>
            <person name="Singh A."/>
            <person name="Thomas B.C."/>
            <person name="Baker B.J."/>
            <person name="Piceno Y.M."/>
            <person name="Andersen G.L."/>
            <person name="Banfield J.F."/>
        </authorList>
    </citation>
    <scope>NUCLEOTIDE SEQUENCE [LARGE SCALE GENOMIC DNA]</scope>
</reference>
<proteinExistence type="inferred from homology"/>
<dbReference type="SUPFAM" id="SSF52540">
    <property type="entry name" value="P-loop containing nucleoside triphosphate hydrolases"/>
    <property type="match status" value="1"/>
</dbReference>
<feature type="binding site" evidence="11">
    <location>
        <position position="55"/>
    </location>
    <ligand>
        <name>CTP</name>
        <dbReference type="ChEBI" id="CHEBI:37563"/>
        <note>allosteric inhibitor</note>
    </ligand>
</feature>
<feature type="binding site" evidence="11">
    <location>
        <position position="113"/>
    </location>
    <ligand>
        <name>ATP</name>
        <dbReference type="ChEBI" id="CHEBI:30616"/>
    </ligand>
</feature>
<feature type="binding site" evidence="11">
    <location>
        <position position="188"/>
    </location>
    <ligand>
        <name>Mg(2+)</name>
        <dbReference type="ChEBI" id="CHEBI:18420"/>
    </ligand>
</feature>
<comment type="catalytic activity">
    <reaction evidence="11">
        <text>UTP + NH4(+) + ATP = CTP + ADP + phosphate + 2 H(+)</text>
        <dbReference type="Rhea" id="RHEA:16597"/>
        <dbReference type="ChEBI" id="CHEBI:15378"/>
        <dbReference type="ChEBI" id="CHEBI:28938"/>
        <dbReference type="ChEBI" id="CHEBI:30616"/>
        <dbReference type="ChEBI" id="CHEBI:37563"/>
        <dbReference type="ChEBI" id="CHEBI:43474"/>
        <dbReference type="ChEBI" id="CHEBI:46398"/>
        <dbReference type="ChEBI" id="CHEBI:456216"/>
    </reaction>
</comment>
<feature type="active site" evidence="11">
    <location>
        <position position="543"/>
    </location>
</feature>
<feature type="binding site" evidence="11">
    <location>
        <position position="392"/>
    </location>
    <ligand>
        <name>L-glutamine</name>
        <dbReference type="ChEBI" id="CHEBI:58359"/>
    </ligand>
</feature>
<dbReference type="Pfam" id="PF06418">
    <property type="entry name" value="CTP_synth_N"/>
    <property type="match status" value="1"/>
</dbReference>
<dbReference type="EC" id="6.3.4.2" evidence="11"/>
<comment type="miscellaneous">
    <text evidence="11">CTPSs have evolved a hybrid strategy for distinguishing between UTP and CTP. The overlapping regions of the product feedback inhibitory and substrate sites recognize a common feature in both compounds, the triphosphate moiety. To differentiate isosteric substrate and product pyrimidine rings, an additional pocket far from the expected kinase/ligase catalytic site, specifically recognizes the cytosine and ribose portions of the product inhibitor.</text>
</comment>
<feature type="region of interest" description="Amidoligase domain" evidence="11">
    <location>
        <begin position="1"/>
        <end position="313"/>
    </location>
</feature>
<feature type="binding site" evidence="11">
    <location>
        <begin position="234"/>
        <end position="239"/>
    </location>
    <ligand>
        <name>CTP</name>
        <dbReference type="ChEBI" id="CHEBI:37563"/>
        <note>allosteric inhibitor</note>
    </ligand>
</feature>
<evidence type="ECO:0000256" key="10">
    <source>
        <dbReference type="ARBA" id="ARBA00047781"/>
    </source>
</evidence>
<evidence type="ECO:0000256" key="5">
    <source>
        <dbReference type="ARBA" id="ARBA00022741"/>
    </source>
</evidence>
<gene>
    <name evidence="11" type="primary">pyrG</name>
    <name evidence="14" type="ORF">XD82_0609</name>
</gene>
<dbReference type="GO" id="GO:0003883">
    <property type="term" value="F:CTP synthase activity"/>
    <property type="evidence" value="ECO:0007669"/>
    <property type="project" value="UniProtKB-UniRule"/>
</dbReference>
<dbReference type="InterPro" id="IPR017926">
    <property type="entry name" value="GATASE"/>
</dbReference>
<comment type="catalytic activity">
    <reaction evidence="10 11">
        <text>UTP + L-glutamine + ATP + H2O = CTP + L-glutamate + ADP + phosphate + 2 H(+)</text>
        <dbReference type="Rhea" id="RHEA:26426"/>
        <dbReference type="ChEBI" id="CHEBI:15377"/>
        <dbReference type="ChEBI" id="CHEBI:15378"/>
        <dbReference type="ChEBI" id="CHEBI:29985"/>
        <dbReference type="ChEBI" id="CHEBI:30616"/>
        <dbReference type="ChEBI" id="CHEBI:37563"/>
        <dbReference type="ChEBI" id="CHEBI:43474"/>
        <dbReference type="ChEBI" id="CHEBI:46398"/>
        <dbReference type="ChEBI" id="CHEBI:58359"/>
        <dbReference type="ChEBI" id="CHEBI:456216"/>
        <dbReference type="EC" id="6.3.4.2"/>
    </reaction>
</comment>
<dbReference type="NCBIfam" id="NF003792">
    <property type="entry name" value="PRK05380.1"/>
    <property type="match status" value="1"/>
</dbReference>
<dbReference type="GO" id="GO:0019856">
    <property type="term" value="P:pyrimidine nucleobase biosynthetic process"/>
    <property type="evidence" value="ECO:0007669"/>
    <property type="project" value="TreeGrafter"/>
</dbReference>
<evidence type="ECO:0000313" key="15">
    <source>
        <dbReference type="Proteomes" id="UP000054323"/>
    </source>
</evidence>
<sequence length="572" mass="62924">MDTGKIAHYAGSDSWGLPEQYILNTKDHIHKIENLEQPEGNESLKYIVVTGGVMSGLGKGITTASIGRLLKNRGYQVTAVKIDPYLNIDAGTMNPAQHGEVFVLSDGGEVDLDLGNYERFLNINLKSIHNITTGKVYRNVIEKERRGDFLGATVQIIPHITDEIKHCISRAAQEKVNGGKEAEICLVEVGGTVGDIESMPFLEAVRQMHGELAPEDMILVHVTLVPVDTMGDHKTKPTQHSVKALRELGLQPDIIVGRSSEVISPQTKKKISAFTDVPAKAVVSAKDVPDIYQIPVELEKEGLADVVCSYLALDNKDPDTAWYRVVSQEYTNRATVAIVSKYGIEDVYISIKESLKHAGRALSTEVNIRWLDAETFELRDLADVDGILIPGGFGKRGIEGKIRAIQYARENNKPYLGLCLGFQLSVIEYARHVLGIPDATSEEMGPGAHVIAILPEQEEVSDLGGTMRLGNCDVVLKEGTRVAGLYGRTAIVERHRHRYEVNPKFIADLENAGLVFSGSCGERMEVCELPDHPFYLATQFHPEFKSSPTNPSPPYIGFVEACKKNKISSQTR</sequence>
<dbReference type="FunFam" id="3.40.50.880:FF:000002">
    <property type="entry name" value="CTP synthase"/>
    <property type="match status" value="1"/>
</dbReference>
<dbReference type="PROSITE" id="PS51273">
    <property type="entry name" value="GATASE_TYPE_1"/>
    <property type="match status" value="1"/>
</dbReference>
<protein>
    <recommendedName>
        <fullName evidence="11">CTP synthase</fullName>
        <ecNumber evidence="11">6.3.4.2</ecNumber>
    </recommendedName>
    <alternativeName>
        <fullName evidence="11">Cytidine 5'-triphosphate synthase</fullName>
    </alternativeName>
    <alternativeName>
        <fullName evidence="11">Cytidine triphosphate synthetase</fullName>
        <shortName evidence="11">CTP synthetase</shortName>
        <shortName evidence="11">CTPS</shortName>
    </alternativeName>
    <alternativeName>
        <fullName evidence="11">UTP--ammonia ligase</fullName>
    </alternativeName>
</protein>
<comment type="caution">
    <text evidence="11">Lacks conserved residue(s) required for the propagation of feature annotation.</text>
</comment>